<sequence length="89" mass="10116">MTKQKISSKVVRARSLAIYELEQFINYVRTIAPGLEPDQTIVLTAFILDGLPELFQQNPVLLDQIKDIATNMKLKRRVPNTTNDKSNSN</sequence>
<proteinExistence type="predicted"/>
<evidence type="ECO:0000313" key="2">
    <source>
        <dbReference type="Proteomes" id="UP000252085"/>
    </source>
</evidence>
<dbReference type="EMBL" id="LXQE01000155">
    <property type="protein sequence ID" value="RCJ34609.1"/>
    <property type="molecule type" value="Genomic_DNA"/>
</dbReference>
<accession>A0A367REX1</accession>
<protein>
    <submittedName>
        <fullName evidence="1">Uncharacterized protein</fullName>
    </submittedName>
</protein>
<gene>
    <name evidence="1" type="ORF">A6769_22025</name>
</gene>
<organism evidence="1 2">
    <name type="scientific">Nostoc punctiforme NIES-2108</name>
    <dbReference type="NCBI Taxonomy" id="1356359"/>
    <lineage>
        <taxon>Bacteria</taxon>
        <taxon>Bacillati</taxon>
        <taxon>Cyanobacteriota</taxon>
        <taxon>Cyanophyceae</taxon>
        <taxon>Nostocales</taxon>
        <taxon>Nostocaceae</taxon>
        <taxon>Nostoc</taxon>
    </lineage>
</organism>
<name>A0A367REX1_NOSPU</name>
<dbReference type="AlphaFoldDB" id="A0A367REX1"/>
<reference evidence="1 2" key="1">
    <citation type="submission" date="2016-04" db="EMBL/GenBank/DDBJ databases">
        <authorList>
            <person name="Evans L.H."/>
            <person name="Alamgir A."/>
            <person name="Owens N."/>
            <person name="Weber N.D."/>
            <person name="Virtaneva K."/>
            <person name="Barbian K."/>
            <person name="Babar A."/>
            <person name="Rosenke K."/>
        </authorList>
    </citation>
    <scope>NUCLEOTIDE SEQUENCE [LARGE SCALE GENOMIC DNA]</scope>
    <source>
        <strain evidence="1">NIES-2108</strain>
    </source>
</reference>
<evidence type="ECO:0000313" key="1">
    <source>
        <dbReference type="EMBL" id="RCJ34609.1"/>
    </source>
</evidence>
<dbReference type="Proteomes" id="UP000252085">
    <property type="component" value="Unassembled WGS sequence"/>
</dbReference>
<comment type="caution">
    <text evidence="1">The sequence shown here is derived from an EMBL/GenBank/DDBJ whole genome shotgun (WGS) entry which is preliminary data.</text>
</comment>